<evidence type="ECO:0000256" key="9">
    <source>
        <dbReference type="SAM" id="Phobius"/>
    </source>
</evidence>
<evidence type="ECO:0000256" key="2">
    <source>
        <dbReference type="ARBA" id="ARBA00022448"/>
    </source>
</evidence>
<evidence type="ECO:0000256" key="8">
    <source>
        <dbReference type="PIRNR" id="PIRNR006351"/>
    </source>
</evidence>
<dbReference type="PROSITE" id="PS51105">
    <property type="entry name" value="PTS_EIIC_TYPE_3"/>
    <property type="match status" value="1"/>
</dbReference>
<dbReference type="GO" id="GO:0009401">
    <property type="term" value="P:phosphoenolpyruvate-dependent sugar phosphotransferase system"/>
    <property type="evidence" value="ECO:0007669"/>
    <property type="project" value="InterPro"/>
</dbReference>
<keyword evidence="6 9" id="KW-1133">Transmembrane helix</keyword>
<feature type="transmembrane region" description="Helical" evidence="9">
    <location>
        <begin position="133"/>
        <end position="155"/>
    </location>
</feature>
<evidence type="ECO:0000259" key="10">
    <source>
        <dbReference type="PROSITE" id="PS51105"/>
    </source>
</evidence>
<evidence type="ECO:0000256" key="6">
    <source>
        <dbReference type="ARBA" id="ARBA00022989"/>
    </source>
</evidence>
<evidence type="ECO:0000313" key="12">
    <source>
        <dbReference type="Proteomes" id="UP000295558"/>
    </source>
</evidence>
<evidence type="ECO:0000256" key="1">
    <source>
        <dbReference type="ARBA" id="ARBA00004651"/>
    </source>
</evidence>
<dbReference type="NCBIfam" id="TIGR00410">
    <property type="entry name" value="lacE"/>
    <property type="match status" value="1"/>
</dbReference>
<sequence>MQTFMNFLEKYLSMPMAKLSEQRHLRAIRDGVVSSLPFIIVGSMFLIVAFPPVPESTALYQWAQAHAFEILIPYRMTMFIMSLYITFGIGYNLAKSYKLDPLSGGQIAVASFLLTLTPIALDKVGFVLPMANLGGHGLFMAMIVSIFSVEIMRFCKTRNITIKMPEQVPPSVARSFEALIPVAFVVVFMTLITVVLGIDVHSLVDQAVSPIVKAGDTLFGVLLPVFLIGFFWSFGIHGISVIGAVARPLWEKYLGANAEAVAAGSPIPHVAPETFFQWFVWIGGSGATLGLVLAMLFFSKSSYLKALGKTTLVPSIFNINEPVIFGTPIVLNPMLIIPFIFIPLITTTISYFATTLGFISPTYVMAPWTLPAPIGAYLSTGGDWRAIVLVLVNIAISFVIYIPFFKMYDQKLLEEEKAQTEENKETHSNEPNLA</sequence>
<keyword evidence="5 9" id="KW-0812">Transmembrane</keyword>
<keyword evidence="4 8" id="KW-0762">Sugar transport</keyword>
<dbReference type="RefSeq" id="WP_036073286.1">
    <property type="nucleotide sequence ID" value="NZ_JAASUO010000001.1"/>
</dbReference>
<dbReference type="PIRSF" id="PIRSF006351">
    <property type="entry name" value="PTS_EIIC-Cellobiose"/>
    <property type="match status" value="1"/>
</dbReference>
<organism evidence="11 12">
    <name type="scientific">Listeria rocourtiae</name>
    <dbReference type="NCBI Taxonomy" id="647910"/>
    <lineage>
        <taxon>Bacteria</taxon>
        <taxon>Bacillati</taxon>
        <taxon>Bacillota</taxon>
        <taxon>Bacilli</taxon>
        <taxon>Bacillales</taxon>
        <taxon>Listeriaceae</taxon>
        <taxon>Listeria</taxon>
    </lineage>
</organism>
<feature type="transmembrane region" description="Helical" evidence="9">
    <location>
        <begin position="72"/>
        <end position="94"/>
    </location>
</feature>
<name>A0A4R6ZTS0_9LIST</name>
<evidence type="ECO:0000313" key="11">
    <source>
        <dbReference type="EMBL" id="TDR55599.1"/>
    </source>
</evidence>
<dbReference type="Pfam" id="PF02378">
    <property type="entry name" value="PTS_EIIC"/>
    <property type="match status" value="1"/>
</dbReference>
<gene>
    <name evidence="11" type="ORF">DFP96_101539</name>
</gene>
<dbReference type="GO" id="GO:1901264">
    <property type="term" value="P:carbohydrate derivative transport"/>
    <property type="evidence" value="ECO:0007669"/>
    <property type="project" value="TreeGrafter"/>
</dbReference>
<dbReference type="GO" id="GO:0005886">
    <property type="term" value="C:plasma membrane"/>
    <property type="evidence" value="ECO:0007669"/>
    <property type="project" value="UniProtKB-SubCell"/>
</dbReference>
<feature type="transmembrane region" description="Helical" evidence="9">
    <location>
        <begin position="101"/>
        <end position="121"/>
    </location>
</feature>
<reference evidence="11 12" key="1">
    <citation type="submission" date="2019-03" db="EMBL/GenBank/DDBJ databases">
        <title>Genomic Encyclopedia of Type Strains, Phase III (KMG-III): the genomes of soil and plant-associated and newly described type strains.</title>
        <authorList>
            <person name="Whitman W."/>
        </authorList>
    </citation>
    <scope>NUCLEOTIDE SEQUENCE [LARGE SCALE GENOMIC DNA]</scope>
    <source>
        <strain evidence="11 12">CECT 7972</strain>
    </source>
</reference>
<feature type="transmembrane region" description="Helical" evidence="9">
    <location>
        <begin position="349"/>
        <end position="366"/>
    </location>
</feature>
<dbReference type="Proteomes" id="UP000295558">
    <property type="component" value="Unassembled WGS sequence"/>
</dbReference>
<dbReference type="PANTHER" id="PTHR33989">
    <property type="match status" value="1"/>
</dbReference>
<evidence type="ECO:0000256" key="3">
    <source>
        <dbReference type="ARBA" id="ARBA00022475"/>
    </source>
</evidence>
<dbReference type="PANTHER" id="PTHR33989:SF11">
    <property type="entry name" value="LICHENAN PERMEASE IIC COMPONENT"/>
    <property type="match status" value="1"/>
</dbReference>
<feature type="transmembrane region" description="Helical" evidence="9">
    <location>
        <begin position="386"/>
        <end position="405"/>
    </location>
</feature>
<dbReference type="InterPro" id="IPR004796">
    <property type="entry name" value="PTS_IIC_cello"/>
</dbReference>
<accession>A0A4R6ZTS0</accession>
<feature type="transmembrane region" description="Helical" evidence="9">
    <location>
        <begin position="218"/>
        <end position="245"/>
    </location>
</feature>
<feature type="transmembrane region" description="Helical" evidence="9">
    <location>
        <begin position="176"/>
        <end position="198"/>
    </location>
</feature>
<dbReference type="InterPro" id="IPR003352">
    <property type="entry name" value="PTS_EIIC"/>
</dbReference>
<dbReference type="InterPro" id="IPR051088">
    <property type="entry name" value="PTS_Sugar-EIIC/EIIB"/>
</dbReference>
<feature type="transmembrane region" description="Helical" evidence="9">
    <location>
        <begin position="323"/>
        <end position="342"/>
    </location>
</feature>
<keyword evidence="7 8" id="KW-0472">Membrane</keyword>
<feature type="transmembrane region" description="Helical" evidence="9">
    <location>
        <begin position="32"/>
        <end position="52"/>
    </location>
</feature>
<evidence type="ECO:0000256" key="7">
    <source>
        <dbReference type="ARBA" id="ARBA00023136"/>
    </source>
</evidence>
<keyword evidence="12" id="KW-1185">Reference proteome</keyword>
<evidence type="ECO:0000256" key="4">
    <source>
        <dbReference type="ARBA" id="ARBA00022597"/>
    </source>
</evidence>
<feature type="transmembrane region" description="Helical" evidence="9">
    <location>
        <begin position="278"/>
        <end position="298"/>
    </location>
</feature>
<protein>
    <recommendedName>
        <fullName evidence="8">Permease IIC component</fullName>
    </recommendedName>
</protein>
<dbReference type="AlphaFoldDB" id="A0A4R6ZTS0"/>
<evidence type="ECO:0000256" key="5">
    <source>
        <dbReference type="ARBA" id="ARBA00022692"/>
    </source>
</evidence>
<dbReference type="GO" id="GO:0008982">
    <property type="term" value="F:protein-N(PI)-phosphohistidine-sugar phosphotransferase activity"/>
    <property type="evidence" value="ECO:0007669"/>
    <property type="project" value="UniProtKB-UniRule"/>
</dbReference>
<comment type="subcellular location">
    <subcellularLocation>
        <location evidence="1">Cell membrane</location>
        <topology evidence="1">Multi-pass membrane protein</topology>
    </subcellularLocation>
</comment>
<proteinExistence type="predicted"/>
<dbReference type="OrthoDB" id="1641940at2"/>
<dbReference type="STRING" id="1265846.PROCOU_15113"/>
<feature type="domain" description="PTS EIIC type-3" evidence="10">
    <location>
        <begin position="8"/>
        <end position="404"/>
    </location>
</feature>
<dbReference type="EMBL" id="SNZK01000001">
    <property type="protein sequence ID" value="TDR55599.1"/>
    <property type="molecule type" value="Genomic_DNA"/>
</dbReference>
<keyword evidence="2 8" id="KW-0813">Transport</keyword>
<keyword evidence="3 8" id="KW-1003">Cell membrane</keyword>
<comment type="function">
    <text evidence="8">The phosphoenolpyruvate-dependent sugar phosphotransferase system (PTS), a major carbohydrate active -transport system, catalyzes the phosphorylation of incoming sugar substrates concomitant with their translocation across the cell membrane.</text>
</comment>
<dbReference type="InterPro" id="IPR004501">
    <property type="entry name" value="PTS_EIIC_3"/>
</dbReference>
<comment type="caution">
    <text evidence="11">The sequence shown here is derived from an EMBL/GenBank/DDBJ whole genome shotgun (WGS) entry which is preliminary data.</text>
</comment>